<evidence type="ECO:0000313" key="3">
    <source>
        <dbReference type="Proteomes" id="UP000314294"/>
    </source>
</evidence>
<reference evidence="2 3" key="1">
    <citation type="submission" date="2019-03" db="EMBL/GenBank/DDBJ databases">
        <title>First draft genome of Liparis tanakae, snailfish: a comprehensive survey of snailfish specific genes.</title>
        <authorList>
            <person name="Kim W."/>
            <person name="Song I."/>
            <person name="Jeong J.-H."/>
            <person name="Kim D."/>
            <person name="Kim S."/>
            <person name="Ryu S."/>
            <person name="Song J.Y."/>
            <person name="Lee S.K."/>
        </authorList>
    </citation>
    <scope>NUCLEOTIDE SEQUENCE [LARGE SCALE GENOMIC DNA]</scope>
    <source>
        <tissue evidence="2">Muscle</tissue>
    </source>
</reference>
<dbReference type="Proteomes" id="UP000314294">
    <property type="component" value="Unassembled WGS sequence"/>
</dbReference>
<comment type="caution">
    <text evidence="2">The sequence shown here is derived from an EMBL/GenBank/DDBJ whole genome shotgun (WGS) entry which is preliminary data.</text>
</comment>
<name>A0A4Z2HT57_9TELE</name>
<accession>A0A4Z2HT57</accession>
<gene>
    <name evidence="2" type="ORF">EYF80_021677</name>
</gene>
<feature type="region of interest" description="Disordered" evidence="1">
    <location>
        <begin position="29"/>
        <end position="51"/>
    </location>
</feature>
<proteinExistence type="predicted"/>
<evidence type="ECO:0000256" key="1">
    <source>
        <dbReference type="SAM" id="MobiDB-lite"/>
    </source>
</evidence>
<sequence>MLRYITVAVNVHPIALFLVPTIEDLCSTHTEPRGHKSPSPNKNYEGVISPAPNRLGRKAVWDQGTQLGTKKTESATICFVTSRARFYLALQKTKSEQCTTWHQRLVQRPKLCQKLIRSSTEQK</sequence>
<evidence type="ECO:0000313" key="2">
    <source>
        <dbReference type="EMBL" id="TNN68032.1"/>
    </source>
</evidence>
<dbReference type="EMBL" id="SRLO01000195">
    <property type="protein sequence ID" value="TNN68032.1"/>
    <property type="molecule type" value="Genomic_DNA"/>
</dbReference>
<protein>
    <submittedName>
        <fullName evidence="2">Uncharacterized protein</fullName>
    </submittedName>
</protein>
<dbReference type="AlphaFoldDB" id="A0A4Z2HT57"/>
<organism evidence="2 3">
    <name type="scientific">Liparis tanakae</name>
    <name type="common">Tanaka's snailfish</name>
    <dbReference type="NCBI Taxonomy" id="230148"/>
    <lineage>
        <taxon>Eukaryota</taxon>
        <taxon>Metazoa</taxon>
        <taxon>Chordata</taxon>
        <taxon>Craniata</taxon>
        <taxon>Vertebrata</taxon>
        <taxon>Euteleostomi</taxon>
        <taxon>Actinopterygii</taxon>
        <taxon>Neopterygii</taxon>
        <taxon>Teleostei</taxon>
        <taxon>Neoteleostei</taxon>
        <taxon>Acanthomorphata</taxon>
        <taxon>Eupercaria</taxon>
        <taxon>Perciformes</taxon>
        <taxon>Cottioidei</taxon>
        <taxon>Cottales</taxon>
        <taxon>Liparidae</taxon>
        <taxon>Liparis</taxon>
    </lineage>
</organism>
<keyword evidence="3" id="KW-1185">Reference proteome</keyword>